<accession>A0A225B389</accession>
<proteinExistence type="inferred from homology"/>
<dbReference type="GO" id="GO:0046872">
    <property type="term" value="F:metal ion binding"/>
    <property type="evidence" value="ECO:0007669"/>
    <property type="project" value="UniProtKB-KW"/>
</dbReference>
<dbReference type="InterPro" id="IPR000511">
    <property type="entry name" value="Holocyt_c/c1_synthase"/>
</dbReference>
<dbReference type="RefSeq" id="XP_020122590.1">
    <property type="nucleotide sequence ID" value="XM_020264764.1"/>
</dbReference>
<keyword evidence="9 10" id="KW-0456">Lyase</keyword>
<evidence type="ECO:0000256" key="6">
    <source>
        <dbReference type="ARBA" id="ARBA00023004"/>
    </source>
</evidence>
<dbReference type="GeneID" id="31002449"/>
<evidence type="ECO:0000256" key="7">
    <source>
        <dbReference type="ARBA" id="ARBA00023128"/>
    </source>
</evidence>
<evidence type="ECO:0000256" key="11">
    <source>
        <dbReference type="SAM" id="MobiDB-lite"/>
    </source>
</evidence>
<gene>
    <name evidence="12" type="ORF">UA08_02694</name>
</gene>
<evidence type="ECO:0000256" key="3">
    <source>
        <dbReference type="ARBA" id="ARBA00022617"/>
    </source>
</evidence>
<protein>
    <recommendedName>
        <fullName evidence="10">Holocytochrome c-type synthase</fullName>
        <ecNumber evidence="10">4.4.1.17</ecNumber>
    </recommendedName>
</protein>
<evidence type="ECO:0000313" key="13">
    <source>
        <dbReference type="Proteomes" id="UP000214365"/>
    </source>
</evidence>
<dbReference type="PANTHER" id="PTHR12743">
    <property type="entry name" value="CYTOCHROME C1 HEME LYASE"/>
    <property type="match status" value="1"/>
</dbReference>
<feature type="compositionally biased region" description="Low complexity" evidence="11">
    <location>
        <begin position="301"/>
        <end position="312"/>
    </location>
</feature>
<keyword evidence="13" id="KW-1185">Reference proteome</keyword>
<evidence type="ECO:0000256" key="10">
    <source>
        <dbReference type="RuleBase" id="RU363130"/>
    </source>
</evidence>
<feature type="compositionally biased region" description="Low complexity" evidence="11">
    <location>
        <begin position="359"/>
        <end position="382"/>
    </location>
</feature>
<dbReference type="Proteomes" id="UP000214365">
    <property type="component" value="Unassembled WGS sequence"/>
</dbReference>
<evidence type="ECO:0000313" key="12">
    <source>
        <dbReference type="EMBL" id="OKL62469.1"/>
    </source>
</evidence>
<keyword evidence="3 10" id="KW-0349">Heme</keyword>
<keyword evidence="7 10" id="KW-0496">Mitochondrion</keyword>
<dbReference type="GO" id="GO:0005743">
    <property type="term" value="C:mitochondrial inner membrane"/>
    <property type="evidence" value="ECO:0007669"/>
    <property type="project" value="UniProtKB-SubCell"/>
</dbReference>
<dbReference type="Pfam" id="PF01265">
    <property type="entry name" value="Cyto_heme_lyase"/>
    <property type="match status" value="1"/>
</dbReference>
<dbReference type="EMBL" id="LFMY01000003">
    <property type="protein sequence ID" value="OKL62469.1"/>
    <property type="molecule type" value="Genomic_DNA"/>
</dbReference>
<keyword evidence="8 10" id="KW-0472">Membrane</keyword>
<dbReference type="EC" id="4.4.1.17" evidence="10"/>
<reference evidence="12 13" key="1">
    <citation type="submission" date="2015-06" db="EMBL/GenBank/DDBJ databases">
        <title>Talaromyces atroroseus IBT 11181 draft genome.</title>
        <authorList>
            <person name="Rasmussen K.B."/>
            <person name="Rasmussen S."/>
            <person name="Petersen B."/>
            <person name="Sicheritz-Ponten T."/>
            <person name="Mortensen U.H."/>
            <person name="Thrane U."/>
        </authorList>
    </citation>
    <scope>NUCLEOTIDE SEQUENCE [LARGE SCALE GENOMIC DNA]</scope>
    <source>
        <strain evidence="12 13">IBT 11181</strain>
    </source>
</reference>
<dbReference type="Gene3D" id="3.10.110.10">
    <property type="entry name" value="Ubiquitin Conjugating Enzyme"/>
    <property type="match status" value="1"/>
</dbReference>
<organism evidence="12 13">
    <name type="scientific">Talaromyces atroroseus</name>
    <dbReference type="NCBI Taxonomy" id="1441469"/>
    <lineage>
        <taxon>Eukaryota</taxon>
        <taxon>Fungi</taxon>
        <taxon>Dikarya</taxon>
        <taxon>Ascomycota</taxon>
        <taxon>Pezizomycotina</taxon>
        <taxon>Eurotiomycetes</taxon>
        <taxon>Eurotiomycetidae</taxon>
        <taxon>Eurotiales</taxon>
        <taxon>Trichocomaceae</taxon>
        <taxon>Talaromyces</taxon>
        <taxon>Talaromyces sect. Trachyspermi</taxon>
    </lineage>
</organism>
<evidence type="ECO:0000256" key="9">
    <source>
        <dbReference type="ARBA" id="ARBA00023239"/>
    </source>
</evidence>
<comment type="catalytic activity">
    <reaction evidence="10">
        <text>holo-[cytochrome c] = apo-[cytochrome c] + heme b</text>
        <dbReference type="Rhea" id="RHEA:22648"/>
        <dbReference type="Rhea" id="RHEA-COMP:10725"/>
        <dbReference type="Rhea" id="RHEA-COMP:10726"/>
        <dbReference type="ChEBI" id="CHEBI:29950"/>
        <dbReference type="ChEBI" id="CHEBI:60344"/>
        <dbReference type="ChEBI" id="CHEBI:83739"/>
        <dbReference type="EC" id="4.4.1.17"/>
    </reaction>
</comment>
<evidence type="ECO:0000256" key="1">
    <source>
        <dbReference type="ARBA" id="ARBA00004273"/>
    </source>
</evidence>
<dbReference type="PANTHER" id="PTHR12743:SF3">
    <property type="entry name" value="HOLOCYTOCHROME-C SYNTHASE"/>
    <property type="match status" value="1"/>
</dbReference>
<dbReference type="InterPro" id="IPR016135">
    <property type="entry name" value="UBQ-conjugating_enzyme/RWD"/>
</dbReference>
<evidence type="ECO:0000256" key="2">
    <source>
        <dbReference type="ARBA" id="ARBA00007255"/>
    </source>
</evidence>
<feature type="compositionally biased region" description="Polar residues" evidence="11">
    <location>
        <begin position="325"/>
        <end position="339"/>
    </location>
</feature>
<comment type="similarity">
    <text evidence="2 10">Belongs to the cytochrome c-type heme lyase family.</text>
</comment>
<evidence type="ECO:0000256" key="5">
    <source>
        <dbReference type="ARBA" id="ARBA00022792"/>
    </source>
</evidence>
<dbReference type="GO" id="GO:0004408">
    <property type="term" value="F:holocytochrome-c synthase activity"/>
    <property type="evidence" value="ECO:0007669"/>
    <property type="project" value="UniProtKB-EC"/>
</dbReference>
<comment type="caution">
    <text evidence="12">The sequence shown here is derived from an EMBL/GenBank/DDBJ whole genome shotgun (WGS) entry which is preliminary data.</text>
</comment>
<comment type="function">
    <text evidence="10">Lyase that catalyzes the covalent linking of the heme group to the cytochrome C apoprotein to produce the mature functional cytochrome.</text>
</comment>
<feature type="compositionally biased region" description="Polar residues" evidence="11">
    <location>
        <begin position="210"/>
        <end position="221"/>
    </location>
</feature>
<sequence length="621" mass="68815">MATRAAHKRLTREYQNIQKNPPPFIVAHPSETNILESGSLATKHAEDILISRVVQVALHIDRTAENSLRKWPILGYFDLPTGIPFRATGYSISDFHPKSFNPAWEVSTILIGLLSFMTSEEMTTGSVSASDSERRLFAARSRWWNSTGGGSQSNIPAGVTTSSRGINNIKAGDGGLKFRTEWPELDEENWKWIKDNRIDAATGHIIPDPNSLTSNNCSPETSAFRRRPIGSGPRLGAVMGGGQVAREAGQGWSILSDFQDKEYPETAALCTNSDFVPMIYLSRTTIQTAMGWFWADSQRPAAMPATTPSTAAAPPPACPMHQKDSASQVPSTLEASQPSACPVKRSPNSPFYTPPPSQPQQQSSSENQISNAESSSSSNKSRINPLNYMFSFISQERAPSQTVDLPVDREISSIPRADGAGGNWEYPSPQQMYNAMLRKGYTDTPQDAVESMVAVHNFLNEGAWAEIVEWEQIFSKGLGSGWEKCKRGNENLAIELAKERIRNNLDEEQPSLVRFQGRPQDLSPRARIMQALGWLYPAKFGTEPPFDRHDWYVSRQTPSGTKEVRYVIDYYSGPPEPTGEPVFFLDIRPAVDTPTAAVERLMRWGGDVWWRASGGQARENK</sequence>
<keyword evidence="5 10" id="KW-0999">Mitochondrion inner membrane</keyword>
<keyword evidence="4 10" id="KW-0479">Metal-binding</keyword>
<keyword evidence="6 10" id="KW-0408">Iron</keyword>
<feature type="region of interest" description="Disordered" evidence="11">
    <location>
        <begin position="301"/>
        <end position="382"/>
    </location>
</feature>
<comment type="subcellular location">
    <subcellularLocation>
        <location evidence="1 10">Mitochondrion inner membrane</location>
    </subcellularLocation>
</comment>
<dbReference type="STRING" id="1441469.A0A225B389"/>
<dbReference type="OrthoDB" id="1158011at2759"/>
<feature type="region of interest" description="Disordered" evidence="11">
    <location>
        <begin position="209"/>
        <end position="232"/>
    </location>
</feature>
<dbReference type="AlphaFoldDB" id="A0A225B389"/>
<evidence type="ECO:0000256" key="4">
    <source>
        <dbReference type="ARBA" id="ARBA00022723"/>
    </source>
</evidence>
<name>A0A225B389_TALAT</name>
<dbReference type="SUPFAM" id="SSF54495">
    <property type="entry name" value="UBC-like"/>
    <property type="match status" value="1"/>
</dbReference>
<dbReference type="PROSITE" id="PS00822">
    <property type="entry name" value="CYTO_HEME_LYASE_2"/>
    <property type="match status" value="1"/>
</dbReference>
<evidence type="ECO:0000256" key="8">
    <source>
        <dbReference type="ARBA" id="ARBA00023136"/>
    </source>
</evidence>